<dbReference type="Proteomes" id="UP000257109">
    <property type="component" value="Unassembled WGS sequence"/>
</dbReference>
<proteinExistence type="predicted"/>
<feature type="non-terminal residue" evidence="2">
    <location>
        <position position="1"/>
    </location>
</feature>
<gene>
    <name evidence="2" type="ORF">CR513_42920</name>
</gene>
<name>A0A371FFF3_MUCPR</name>
<feature type="compositionally biased region" description="Polar residues" evidence="1">
    <location>
        <begin position="23"/>
        <end position="33"/>
    </location>
</feature>
<keyword evidence="3" id="KW-1185">Reference proteome</keyword>
<dbReference type="AlphaFoldDB" id="A0A371FFF3"/>
<protein>
    <submittedName>
        <fullName evidence="2">Uncharacterized protein</fullName>
    </submittedName>
</protein>
<evidence type="ECO:0000313" key="3">
    <source>
        <dbReference type="Proteomes" id="UP000257109"/>
    </source>
</evidence>
<feature type="region of interest" description="Disordered" evidence="1">
    <location>
        <begin position="1"/>
        <end position="56"/>
    </location>
</feature>
<comment type="caution">
    <text evidence="2">The sequence shown here is derived from an EMBL/GenBank/DDBJ whole genome shotgun (WGS) entry which is preliminary data.</text>
</comment>
<sequence length="135" mass="15575">MKKHHMSIRNPQLDCDRQRHLSGRSSEQGNPRMSSDDILTRPRDCLPLLPQSSTRETPYRLTYETDAMISVEIDEPSPRRDFFNPFENPFSLRVDLDLVLEHVGTTPRFDLATSTKMTLYGRGPETQGRKRKIGS</sequence>
<accession>A0A371FFF3</accession>
<feature type="compositionally biased region" description="Basic and acidic residues" evidence="1">
    <location>
        <begin position="34"/>
        <end position="44"/>
    </location>
</feature>
<evidence type="ECO:0000313" key="2">
    <source>
        <dbReference type="EMBL" id="RDX77025.1"/>
    </source>
</evidence>
<dbReference type="EMBL" id="QJKJ01009308">
    <property type="protein sequence ID" value="RDX77025.1"/>
    <property type="molecule type" value="Genomic_DNA"/>
</dbReference>
<organism evidence="2 3">
    <name type="scientific">Mucuna pruriens</name>
    <name type="common">Velvet bean</name>
    <name type="synonym">Dolichos pruriens</name>
    <dbReference type="NCBI Taxonomy" id="157652"/>
    <lineage>
        <taxon>Eukaryota</taxon>
        <taxon>Viridiplantae</taxon>
        <taxon>Streptophyta</taxon>
        <taxon>Embryophyta</taxon>
        <taxon>Tracheophyta</taxon>
        <taxon>Spermatophyta</taxon>
        <taxon>Magnoliopsida</taxon>
        <taxon>eudicotyledons</taxon>
        <taxon>Gunneridae</taxon>
        <taxon>Pentapetalae</taxon>
        <taxon>rosids</taxon>
        <taxon>fabids</taxon>
        <taxon>Fabales</taxon>
        <taxon>Fabaceae</taxon>
        <taxon>Papilionoideae</taxon>
        <taxon>50 kb inversion clade</taxon>
        <taxon>NPAAA clade</taxon>
        <taxon>indigoferoid/millettioid clade</taxon>
        <taxon>Phaseoleae</taxon>
        <taxon>Mucuna</taxon>
    </lineage>
</organism>
<reference evidence="2" key="1">
    <citation type="submission" date="2018-05" db="EMBL/GenBank/DDBJ databases">
        <title>Draft genome of Mucuna pruriens seed.</title>
        <authorList>
            <person name="Nnadi N.E."/>
            <person name="Vos R."/>
            <person name="Hasami M.H."/>
            <person name="Devisetty U.K."/>
            <person name="Aguiy J.C."/>
        </authorList>
    </citation>
    <scope>NUCLEOTIDE SEQUENCE [LARGE SCALE GENOMIC DNA]</scope>
    <source>
        <strain evidence="2">JCA_2017</strain>
    </source>
</reference>
<evidence type="ECO:0000256" key="1">
    <source>
        <dbReference type="SAM" id="MobiDB-lite"/>
    </source>
</evidence>